<dbReference type="SUPFAM" id="SSF46565">
    <property type="entry name" value="Chaperone J-domain"/>
    <property type="match status" value="1"/>
</dbReference>
<reference evidence="9" key="1">
    <citation type="submission" date="2020-11" db="EMBL/GenBank/DDBJ databases">
        <authorList>
            <person name="Tran Van P."/>
        </authorList>
    </citation>
    <scope>NUCLEOTIDE SEQUENCE</scope>
</reference>
<keyword evidence="6" id="KW-0539">Nucleus</keyword>
<feature type="domain" description="J" evidence="8">
    <location>
        <begin position="527"/>
        <end position="580"/>
    </location>
</feature>
<dbReference type="GO" id="GO:0006364">
    <property type="term" value="P:rRNA processing"/>
    <property type="evidence" value="ECO:0007669"/>
    <property type="project" value="TreeGrafter"/>
</dbReference>
<evidence type="ECO:0000313" key="9">
    <source>
        <dbReference type="EMBL" id="CAD7274376.1"/>
    </source>
</evidence>
<dbReference type="FunFam" id="1.10.287.110:FF:000001">
    <property type="entry name" value="Import inner membrane translocase subunit tim14"/>
    <property type="match status" value="1"/>
</dbReference>
<dbReference type="GO" id="GO:0003723">
    <property type="term" value="F:RNA binding"/>
    <property type="evidence" value="ECO:0007669"/>
    <property type="project" value="UniProtKB-KW"/>
</dbReference>
<dbReference type="InterPro" id="IPR005554">
    <property type="entry name" value="NOL6/Upt22"/>
</dbReference>
<dbReference type="GO" id="GO:0032545">
    <property type="term" value="C:CURI complex"/>
    <property type="evidence" value="ECO:0007669"/>
    <property type="project" value="TreeGrafter"/>
</dbReference>
<comment type="subcellular location">
    <subcellularLocation>
        <location evidence="1">Mitochondrion inner membrane</location>
    </subcellularLocation>
    <subcellularLocation>
        <location evidence="6">Nucleus</location>
        <location evidence="6">Nucleolus</location>
    </subcellularLocation>
</comment>
<dbReference type="EMBL" id="CAJPEX010000241">
    <property type="protein sequence ID" value="CAG0914528.1"/>
    <property type="molecule type" value="Genomic_DNA"/>
</dbReference>
<evidence type="ECO:0000313" key="10">
    <source>
        <dbReference type="Proteomes" id="UP000678499"/>
    </source>
</evidence>
<dbReference type="CDD" id="cd06257">
    <property type="entry name" value="DnaJ"/>
    <property type="match status" value="1"/>
</dbReference>
<keyword evidence="7" id="KW-1133">Transmembrane helix</keyword>
<accession>A0A7R9G9S0</accession>
<dbReference type="PANTHER" id="PTHR17972:SF0">
    <property type="entry name" value="NUCLEOLAR PROTEIN 6"/>
    <property type="match status" value="1"/>
</dbReference>
<evidence type="ECO:0000256" key="6">
    <source>
        <dbReference type="RuleBase" id="RU364032"/>
    </source>
</evidence>
<dbReference type="EMBL" id="OA882278">
    <property type="protein sequence ID" value="CAD7274376.1"/>
    <property type="molecule type" value="Genomic_DNA"/>
</dbReference>
<keyword evidence="10" id="KW-1185">Reference proteome</keyword>
<evidence type="ECO:0000256" key="2">
    <source>
        <dbReference type="ARBA" id="ARBA00022792"/>
    </source>
</evidence>
<dbReference type="OrthoDB" id="10251401at2759"/>
<evidence type="ECO:0000256" key="3">
    <source>
        <dbReference type="ARBA" id="ARBA00023128"/>
    </source>
</evidence>
<evidence type="ECO:0000256" key="4">
    <source>
        <dbReference type="ARBA" id="ARBA00023136"/>
    </source>
</evidence>
<dbReference type="Pfam" id="PF17405">
    <property type="entry name" value="Nrap_D4"/>
    <property type="match status" value="1"/>
</dbReference>
<comment type="similarity">
    <text evidence="6">Belongs to the NRAP family.</text>
</comment>
<dbReference type="InterPro" id="IPR001623">
    <property type="entry name" value="DnaJ_domain"/>
</dbReference>
<dbReference type="InterPro" id="IPR036869">
    <property type="entry name" value="J_dom_sf"/>
</dbReference>
<dbReference type="Pfam" id="PF17406">
    <property type="entry name" value="Nrap_D5"/>
    <property type="match status" value="1"/>
</dbReference>
<name>A0A7R9G9S0_9CRUS</name>
<protein>
    <recommendedName>
        <fullName evidence="6">Nucleolar protein 6</fullName>
    </recommendedName>
</protein>
<dbReference type="GO" id="GO:0034456">
    <property type="term" value="C:UTP-C complex"/>
    <property type="evidence" value="ECO:0007669"/>
    <property type="project" value="TreeGrafter"/>
</dbReference>
<evidence type="ECO:0000259" key="8">
    <source>
        <dbReference type="PROSITE" id="PS50076"/>
    </source>
</evidence>
<proteinExistence type="inferred from homology"/>
<keyword evidence="2" id="KW-0999">Mitochondrion inner membrane</keyword>
<keyword evidence="7" id="KW-0812">Transmembrane</keyword>
<keyword evidence="6" id="KW-0694">RNA-binding</keyword>
<dbReference type="Pfam" id="PF17407">
    <property type="entry name" value="Nrap_D6"/>
    <property type="match status" value="1"/>
</dbReference>
<organism evidence="9">
    <name type="scientific">Notodromas monacha</name>
    <dbReference type="NCBI Taxonomy" id="399045"/>
    <lineage>
        <taxon>Eukaryota</taxon>
        <taxon>Metazoa</taxon>
        <taxon>Ecdysozoa</taxon>
        <taxon>Arthropoda</taxon>
        <taxon>Crustacea</taxon>
        <taxon>Oligostraca</taxon>
        <taxon>Ostracoda</taxon>
        <taxon>Podocopa</taxon>
        <taxon>Podocopida</taxon>
        <taxon>Cypridocopina</taxon>
        <taxon>Cypridoidea</taxon>
        <taxon>Cyprididae</taxon>
        <taxon>Notodromas</taxon>
    </lineage>
</organism>
<dbReference type="PANTHER" id="PTHR17972">
    <property type="entry name" value="NUCLEOLAR RNA-ASSOCIATED PROTEIN"/>
    <property type="match status" value="1"/>
</dbReference>
<dbReference type="GO" id="GO:0032040">
    <property type="term" value="C:small-subunit processome"/>
    <property type="evidence" value="ECO:0007669"/>
    <property type="project" value="TreeGrafter"/>
</dbReference>
<comment type="function">
    <text evidence="5">Probable component of the PAM complex, a complex required for the translocation of transit peptide-containing proteins from the inner membrane into the mitochondrial matrix in an ATP-dependent manner. May act as a co-chaperone that stimulate the ATP-dependent activity.</text>
</comment>
<dbReference type="InterPro" id="IPR035370">
    <property type="entry name" value="Nrap_D5"/>
</dbReference>
<dbReference type="GO" id="GO:0006409">
    <property type="term" value="P:tRNA export from nucleus"/>
    <property type="evidence" value="ECO:0007669"/>
    <property type="project" value="TreeGrafter"/>
</dbReference>
<feature type="transmembrane region" description="Helical" evidence="7">
    <location>
        <begin position="465"/>
        <end position="487"/>
    </location>
</feature>
<evidence type="ECO:0000256" key="5">
    <source>
        <dbReference type="ARBA" id="ARBA00054366"/>
    </source>
</evidence>
<dbReference type="GO" id="GO:0005743">
    <property type="term" value="C:mitochondrial inner membrane"/>
    <property type="evidence" value="ECO:0007669"/>
    <property type="project" value="UniProtKB-SubCell"/>
</dbReference>
<dbReference type="AlphaFoldDB" id="A0A7R9G9S0"/>
<evidence type="ECO:0000256" key="7">
    <source>
        <dbReference type="SAM" id="Phobius"/>
    </source>
</evidence>
<dbReference type="Gene3D" id="3.30.70.3030">
    <property type="match status" value="1"/>
</dbReference>
<keyword evidence="4 7" id="KW-0472">Membrane</keyword>
<dbReference type="InterPro" id="IPR035371">
    <property type="entry name" value="Nrap_D6"/>
</dbReference>
<dbReference type="PROSITE" id="PS50076">
    <property type="entry name" value="DNAJ_2"/>
    <property type="match status" value="1"/>
</dbReference>
<dbReference type="Gene3D" id="1.10.287.110">
    <property type="entry name" value="DnaJ domain"/>
    <property type="match status" value="1"/>
</dbReference>
<dbReference type="Proteomes" id="UP000678499">
    <property type="component" value="Unassembled WGS sequence"/>
</dbReference>
<dbReference type="SMART" id="SM00271">
    <property type="entry name" value="DnaJ"/>
    <property type="match status" value="1"/>
</dbReference>
<evidence type="ECO:0000256" key="1">
    <source>
        <dbReference type="ARBA" id="ARBA00004273"/>
    </source>
</evidence>
<keyword evidence="3" id="KW-0496">Mitochondrion</keyword>
<sequence length="580" mass="64492">MEKSIENTLTVDAAVETKQPRTLGAVTKKFWRNKYVCLKLETSGKWPTDVEAIRRMKTLLLADLGQKLNKAYGLKTAVTPDSLKVAKDGFVFSLFLGVERELTLMELTRDEKGVLLSRETQASAKLKRDVVGRPILMSHLNGLIGSYSGWSDGARLILRWIRAQMISREMISDEVIGLLIATIFACPKSLPLPTTCTSILAAFWSFIAGFDFTTLPIVLNFEKPIQCQYMESIAAVKAEFVERRKELPPIVIITPFDHSGCEWTRSGPSWPVLLHLKKLCKAAVDLYEAGCCSDSFVPNGFFVPSLELFDAVIKLRPMAVVRRNDVVHFSSFVKEAKKDRLFSGKTKYPDSFPVLNFDPVSMYVTELEEHLEDAALVFHDVYGGNIIGIVWKNLDADAEAKKRLESRHLITADGNKRGLLSIAATLGQDICESICERGNDGNLVDSIKRKFCGSGKFAKIASAKMASSMVLAGLAMATVGFAGRYIARQMPNMSQKFSQKMKEFPTDSFTGSMYYKGGFDPKMTRREAALILGISPSSNERRIKEAHKRIMVLNHPDRGGSPYIAAKINEAKDLLDNSAK</sequence>
<gene>
    <name evidence="9" type="ORF">NMOB1V02_LOCUS2211</name>
</gene>
<dbReference type="InterPro" id="IPR035369">
    <property type="entry name" value="Nrap_D4"/>
</dbReference>